<sequence>MNSQRSPAKFTSAPQSTPPRNNRTILNLLDFELPPAPTPRSIPSITVRELESLKSEYLSQISSLKATLSGREAEVDSLKRAVSDAERRVGEAQECVREERSRREHVEKEKSGWEARGREVEDVLRTVKAEVMASESEREELVKKLDDAERKVENAEQSARDAEARAAEAESKVLNAPTVTTVAADGQEAKGLYTAEQVQKQIDEKVHTLSTELHAIYKKKHVTKVAGLKKGFEAKTVERTAELQCKLEELKKANEELQAKVDGTLSGVTVMPASLGGGMTEEDRKRLEDQNARIEEQKAAMARLLSELSMMKQQYDVLMRDLEKERVEKGELVAAVDEMLLLQSDESTAGQAVEDFRKSIRSAHGPPAAASSGLKRPGFGFGGDSRIGAPTGLGRSVSGSKSRMMSNIERMGGRNVEY</sequence>
<comment type="caution">
    <text evidence="1">The sequence shown here is derived from an EMBL/GenBank/DDBJ whole genome shotgun (WGS) entry which is preliminary data.</text>
</comment>
<accession>A0ACC3DKG6</accession>
<gene>
    <name evidence="1" type="ORF">LTS18_011188</name>
</gene>
<evidence type="ECO:0000313" key="2">
    <source>
        <dbReference type="Proteomes" id="UP001186974"/>
    </source>
</evidence>
<keyword evidence="2" id="KW-1185">Reference proteome</keyword>
<dbReference type="Proteomes" id="UP001186974">
    <property type="component" value="Unassembled WGS sequence"/>
</dbReference>
<proteinExistence type="predicted"/>
<reference evidence="1" key="1">
    <citation type="submission" date="2024-09" db="EMBL/GenBank/DDBJ databases">
        <title>Black Yeasts Isolated from many extreme environments.</title>
        <authorList>
            <person name="Coleine C."/>
            <person name="Stajich J.E."/>
            <person name="Selbmann L."/>
        </authorList>
    </citation>
    <scope>NUCLEOTIDE SEQUENCE</scope>
    <source>
        <strain evidence="1">CCFEE 5737</strain>
    </source>
</reference>
<name>A0ACC3DKG6_9PEZI</name>
<organism evidence="1 2">
    <name type="scientific">Coniosporium uncinatum</name>
    <dbReference type="NCBI Taxonomy" id="93489"/>
    <lineage>
        <taxon>Eukaryota</taxon>
        <taxon>Fungi</taxon>
        <taxon>Dikarya</taxon>
        <taxon>Ascomycota</taxon>
        <taxon>Pezizomycotina</taxon>
        <taxon>Dothideomycetes</taxon>
        <taxon>Dothideomycetes incertae sedis</taxon>
        <taxon>Coniosporium</taxon>
    </lineage>
</organism>
<dbReference type="EMBL" id="JAWDJW010003202">
    <property type="protein sequence ID" value="KAK3077112.1"/>
    <property type="molecule type" value="Genomic_DNA"/>
</dbReference>
<evidence type="ECO:0000313" key="1">
    <source>
        <dbReference type="EMBL" id="KAK3077112.1"/>
    </source>
</evidence>
<protein>
    <submittedName>
        <fullName evidence="1">Uncharacterized protein</fullName>
    </submittedName>
</protein>